<keyword evidence="6" id="KW-0812">Transmembrane</keyword>
<protein>
    <recommendedName>
        <fullName evidence="4">1-acyl-sn-glycerol-3-phosphate acyltransferase</fullName>
        <ecNumber evidence="4">2.3.1.51</ecNumber>
    </recommendedName>
</protein>
<feature type="transmembrane region" description="Helical" evidence="6">
    <location>
        <begin position="7"/>
        <end position="28"/>
    </location>
</feature>
<dbReference type="GO" id="GO:0016746">
    <property type="term" value="F:acyltransferase activity"/>
    <property type="evidence" value="ECO:0007669"/>
    <property type="project" value="UniProtKB-KW"/>
</dbReference>
<dbReference type="InterPro" id="IPR002123">
    <property type="entry name" value="Plipid/glycerol_acylTrfase"/>
</dbReference>
<keyword evidence="4" id="KW-0594">Phospholipid biosynthesis</keyword>
<dbReference type="CDD" id="cd07989">
    <property type="entry name" value="LPLAT_AGPAT-like"/>
    <property type="match status" value="1"/>
</dbReference>
<keyword evidence="3 4" id="KW-0012">Acyltransferase</keyword>
<dbReference type="Proteomes" id="UP001498771">
    <property type="component" value="Unassembled WGS sequence"/>
</dbReference>
<name>A0ABR1EYA1_9ASCO</name>
<feature type="compositionally biased region" description="Polar residues" evidence="5">
    <location>
        <begin position="279"/>
        <end position="289"/>
    </location>
</feature>
<keyword evidence="6" id="KW-0472">Membrane</keyword>
<keyword evidence="4" id="KW-0444">Lipid biosynthesis</keyword>
<keyword evidence="9" id="KW-1185">Reference proteome</keyword>
<dbReference type="SUPFAM" id="SSF69593">
    <property type="entry name" value="Glycerol-3-phosphate (1)-acyltransferase"/>
    <property type="match status" value="1"/>
</dbReference>
<dbReference type="PANTHER" id="PTHR10434">
    <property type="entry name" value="1-ACYL-SN-GLYCEROL-3-PHOSPHATE ACYLTRANSFERASE"/>
    <property type="match status" value="1"/>
</dbReference>
<dbReference type="EMBL" id="JBBJBU010000016">
    <property type="protein sequence ID" value="KAK7202574.1"/>
    <property type="molecule type" value="Genomic_DNA"/>
</dbReference>
<evidence type="ECO:0000256" key="5">
    <source>
        <dbReference type="SAM" id="MobiDB-lite"/>
    </source>
</evidence>
<organism evidence="8 9">
    <name type="scientific">Myxozyma melibiosi</name>
    <dbReference type="NCBI Taxonomy" id="54550"/>
    <lineage>
        <taxon>Eukaryota</taxon>
        <taxon>Fungi</taxon>
        <taxon>Dikarya</taxon>
        <taxon>Ascomycota</taxon>
        <taxon>Saccharomycotina</taxon>
        <taxon>Lipomycetes</taxon>
        <taxon>Lipomycetales</taxon>
        <taxon>Lipomycetaceae</taxon>
        <taxon>Myxozyma</taxon>
    </lineage>
</organism>
<evidence type="ECO:0000313" key="9">
    <source>
        <dbReference type="Proteomes" id="UP001498771"/>
    </source>
</evidence>
<reference evidence="8 9" key="1">
    <citation type="submission" date="2024-03" db="EMBL/GenBank/DDBJ databases">
        <title>Genome-scale model development and genomic sequencing of the oleaginous clade Lipomyces.</title>
        <authorList>
            <consortium name="Lawrence Berkeley National Laboratory"/>
            <person name="Czajka J.J."/>
            <person name="Han Y."/>
            <person name="Kim J."/>
            <person name="Mondo S.J."/>
            <person name="Hofstad B.A."/>
            <person name="Robles A."/>
            <person name="Haridas S."/>
            <person name="Riley R."/>
            <person name="LaButti K."/>
            <person name="Pangilinan J."/>
            <person name="Andreopoulos W."/>
            <person name="Lipzen A."/>
            <person name="Yan J."/>
            <person name="Wang M."/>
            <person name="Ng V."/>
            <person name="Grigoriev I.V."/>
            <person name="Spatafora J.W."/>
            <person name="Magnuson J.K."/>
            <person name="Baker S.E."/>
            <person name="Pomraning K.R."/>
        </authorList>
    </citation>
    <scope>NUCLEOTIDE SEQUENCE [LARGE SCALE GENOMIC DNA]</scope>
    <source>
        <strain evidence="8 9">Phaff 52-87</strain>
    </source>
</reference>
<sequence>MSAFLSAITVVIAVTLSLNMLGSVIHPLRFWTRVLVFLVSMSFCASYGVVTSIILSLLGKRSLCQWVAGRAFSTITAPLLGLKFEIENEALLRDTRPAIVVANHQTELDVLILGRLFPRHCSVTAKSTLKYVPFLGWFMLFSGTVFIDRTNRGKAIKALDGAIADMQKAKQSVFIFPEGTRSYSTTPELLPFKRGAFHLAMQSGFPIIPVVVANYSHLYSPKNRTFESGTLKIKVLDKIDMEGRSAEEIDELVASTRTKMLETLKEISNKPATPDADSETTQLLSSDSTVVEEAETISASPKSVGAQ</sequence>
<dbReference type="InterPro" id="IPR004552">
    <property type="entry name" value="AGP_acyltrans"/>
</dbReference>
<dbReference type="SMART" id="SM00563">
    <property type="entry name" value="PlsC"/>
    <property type="match status" value="1"/>
</dbReference>
<keyword evidence="4" id="KW-1208">Phospholipid metabolism</keyword>
<evidence type="ECO:0000313" key="8">
    <source>
        <dbReference type="EMBL" id="KAK7202574.1"/>
    </source>
</evidence>
<keyword evidence="6" id="KW-1133">Transmembrane helix</keyword>
<comment type="caution">
    <text evidence="8">The sequence shown here is derived from an EMBL/GenBank/DDBJ whole genome shotgun (WGS) entry which is preliminary data.</text>
</comment>
<dbReference type="EC" id="2.3.1.51" evidence="4"/>
<evidence type="ECO:0000256" key="1">
    <source>
        <dbReference type="ARBA" id="ARBA00008655"/>
    </source>
</evidence>
<feature type="transmembrane region" description="Helical" evidence="6">
    <location>
        <begin position="34"/>
        <end position="58"/>
    </location>
</feature>
<evidence type="ECO:0000256" key="3">
    <source>
        <dbReference type="ARBA" id="ARBA00023315"/>
    </source>
</evidence>
<comment type="catalytic activity">
    <reaction evidence="4">
        <text>a 1-acyl-sn-glycero-3-phosphate + an acyl-CoA = a 1,2-diacyl-sn-glycero-3-phosphate + CoA</text>
        <dbReference type="Rhea" id="RHEA:19709"/>
        <dbReference type="ChEBI" id="CHEBI:57287"/>
        <dbReference type="ChEBI" id="CHEBI:57970"/>
        <dbReference type="ChEBI" id="CHEBI:58342"/>
        <dbReference type="ChEBI" id="CHEBI:58608"/>
        <dbReference type="EC" id="2.3.1.51"/>
    </reaction>
</comment>
<feature type="domain" description="Phospholipid/glycerol acyltransferase" evidence="7">
    <location>
        <begin position="98"/>
        <end position="215"/>
    </location>
</feature>
<proteinExistence type="inferred from homology"/>
<accession>A0ABR1EYA1</accession>
<feature type="region of interest" description="Disordered" evidence="5">
    <location>
        <begin position="267"/>
        <end position="307"/>
    </location>
</feature>
<dbReference type="NCBIfam" id="TIGR00530">
    <property type="entry name" value="AGP_acyltrn"/>
    <property type="match status" value="1"/>
</dbReference>
<dbReference type="PANTHER" id="PTHR10434:SF11">
    <property type="entry name" value="1-ACYL-SN-GLYCEROL-3-PHOSPHATE ACYLTRANSFERASE"/>
    <property type="match status" value="1"/>
</dbReference>
<evidence type="ECO:0000259" key="7">
    <source>
        <dbReference type="SMART" id="SM00563"/>
    </source>
</evidence>
<gene>
    <name evidence="8" type="ORF">BZA70DRAFT_285414</name>
</gene>
<dbReference type="RefSeq" id="XP_064765607.1">
    <property type="nucleotide sequence ID" value="XM_064913734.1"/>
</dbReference>
<evidence type="ECO:0000256" key="2">
    <source>
        <dbReference type="ARBA" id="ARBA00022679"/>
    </source>
</evidence>
<feature type="compositionally biased region" description="Polar residues" evidence="5">
    <location>
        <begin position="297"/>
        <end position="307"/>
    </location>
</feature>
<keyword evidence="4" id="KW-0443">Lipid metabolism</keyword>
<dbReference type="GeneID" id="90039246"/>
<keyword evidence="2 4" id="KW-0808">Transferase</keyword>
<comment type="similarity">
    <text evidence="1 4">Belongs to the 1-acyl-sn-glycerol-3-phosphate acyltransferase family.</text>
</comment>
<dbReference type="Pfam" id="PF01553">
    <property type="entry name" value="Acyltransferase"/>
    <property type="match status" value="1"/>
</dbReference>
<comment type="domain">
    <text evidence="4">The HXXXXD motif is essential for acyltransferase activity and may constitute the binding site for the phosphate moiety of the glycerol-3-phosphate.</text>
</comment>
<evidence type="ECO:0000256" key="4">
    <source>
        <dbReference type="RuleBase" id="RU361267"/>
    </source>
</evidence>
<evidence type="ECO:0000256" key="6">
    <source>
        <dbReference type="SAM" id="Phobius"/>
    </source>
</evidence>